<dbReference type="AlphaFoldDB" id="U9T1B9"/>
<name>U9T1B9_RHIID</name>
<protein>
    <submittedName>
        <fullName evidence="1">Uncharacterized protein</fullName>
    </submittedName>
</protein>
<gene>
    <name evidence="1" type="ORF">GLOINDRAFT_87621</name>
</gene>
<dbReference type="HOGENOM" id="CLU_2251493_0_0_1"/>
<accession>U9T1B9</accession>
<evidence type="ECO:0000313" key="1">
    <source>
        <dbReference type="EMBL" id="ESA00108.1"/>
    </source>
</evidence>
<sequence>MQFSTIVRSKVKIQYLYYSQAMNCMNGCAMKTTLMASYMGTIEDAGQCTVDVTITDDFFIPFTIYYEFTNCILPLISCQFHCKDYILNEPMETGYCDFYDQFNF</sequence>
<reference evidence="1" key="1">
    <citation type="submission" date="2013-07" db="EMBL/GenBank/DDBJ databases">
        <title>The genome of an arbuscular mycorrhizal fungus provides insights into the evolution of the oldest plant symbiosis.</title>
        <authorList>
            <consortium name="DOE Joint Genome Institute"/>
            <person name="Tisserant E."/>
            <person name="Malbreil M."/>
            <person name="Kuo A."/>
            <person name="Kohler A."/>
            <person name="Symeonidi A."/>
            <person name="Balestrini R."/>
            <person name="Charron P."/>
            <person name="Duensing N."/>
            <person name="Frei-dit-Frey N."/>
            <person name="Gianinazzi-Pearson V."/>
            <person name="Gilbert B."/>
            <person name="Handa Y."/>
            <person name="Hijri M."/>
            <person name="Kaul R."/>
            <person name="Kawaguchi M."/>
            <person name="Krajinski F."/>
            <person name="Lammers P."/>
            <person name="Lapierre D."/>
            <person name="Masclaux F.G."/>
            <person name="Murat C."/>
            <person name="Morin E."/>
            <person name="Ndikumana S."/>
            <person name="Pagni M."/>
            <person name="Petitpierre D."/>
            <person name="Requena N."/>
            <person name="Rosikiewicz P."/>
            <person name="Riley R."/>
            <person name="Saito K."/>
            <person name="San Clemente H."/>
            <person name="Shapiro H."/>
            <person name="van Tuinen D."/>
            <person name="Becard G."/>
            <person name="Bonfante P."/>
            <person name="Paszkowski U."/>
            <person name="Shachar-Hill Y."/>
            <person name="Young J.P."/>
            <person name="Sanders I.R."/>
            <person name="Henrissat B."/>
            <person name="Rensing S.A."/>
            <person name="Grigoriev I.V."/>
            <person name="Corradi N."/>
            <person name="Roux C."/>
            <person name="Martin F."/>
        </authorList>
    </citation>
    <scope>NUCLEOTIDE SEQUENCE</scope>
    <source>
        <strain evidence="1">DAOM 197198</strain>
    </source>
</reference>
<organism evidence="1">
    <name type="scientific">Rhizophagus irregularis (strain DAOM 181602 / DAOM 197198 / MUCL 43194)</name>
    <name type="common">Arbuscular mycorrhizal fungus</name>
    <name type="synonym">Glomus intraradices</name>
    <dbReference type="NCBI Taxonomy" id="747089"/>
    <lineage>
        <taxon>Eukaryota</taxon>
        <taxon>Fungi</taxon>
        <taxon>Fungi incertae sedis</taxon>
        <taxon>Mucoromycota</taxon>
        <taxon>Glomeromycotina</taxon>
        <taxon>Glomeromycetes</taxon>
        <taxon>Glomerales</taxon>
        <taxon>Glomeraceae</taxon>
        <taxon>Rhizophagus</taxon>
    </lineage>
</organism>
<proteinExistence type="predicted"/>
<dbReference type="EMBL" id="KI297448">
    <property type="protein sequence ID" value="ESA00108.1"/>
    <property type="molecule type" value="Genomic_DNA"/>
</dbReference>